<keyword evidence="1" id="KW-0808">Transferase</keyword>
<dbReference type="Proteomes" id="UP000249061">
    <property type="component" value="Unassembled WGS sequence"/>
</dbReference>
<dbReference type="PROSITE" id="PS51186">
    <property type="entry name" value="GNAT"/>
    <property type="match status" value="1"/>
</dbReference>
<evidence type="ECO:0000256" key="2">
    <source>
        <dbReference type="ARBA" id="ARBA00023315"/>
    </source>
</evidence>
<dbReference type="GO" id="GO:0016747">
    <property type="term" value="F:acyltransferase activity, transferring groups other than amino-acyl groups"/>
    <property type="evidence" value="ECO:0007669"/>
    <property type="project" value="InterPro"/>
</dbReference>
<dbReference type="InterPro" id="IPR016181">
    <property type="entry name" value="Acyl_CoA_acyltransferase"/>
</dbReference>
<feature type="domain" description="N-acetyltransferase" evidence="3">
    <location>
        <begin position="11"/>
        <end position="148"/>
    </location>
</feature>
<name>A0A2W5VM15_9BACT</name>
<dbReference type="InterPro" id="IPR000182">
    <property type="entry name" value="GNAT_dom"/>
</dbReference>
<evidence type="ECO:0000313" key="5">
    <source>
        <dbReference type="Proteomes" id="UP000249061"/>
    </source>
</evidence>
<dbReference type="Gene3D" id="3.40.630.30">
    <property type="match status" value="1"/>
</dbReference>
<dbReference type="PANTHER" id="PTHR43877:SF1">
    <property type="entry name" value="ACETYLTRANSFERASE"/>
    <property type="match status" value="1"/>
</dbReference>
<accession>A0A2W5VM15</accession>
<keyword evidence="2" id="KW-0012">Acyltransferase</keyword>
<comment type="caution">
    <text evidence="4">The sequence shown here is derived from an EMBL/GenBank/DDBJ whole genome shotgun (WGS) entry which is preliminary data.</text>
</comment>
<gene>
    <name evidence="4" type="ORF">DI536_17495</name>
</gene>
<protein>
    <recommendedName>
        <fullName evidence="3">N-acetyltransferase domain-containing protein</fullName>
    </recommendedName>
</protein>
<dbReference type="PANTHER" id="PTHR43877">
    <property type="entry name" value="AMINOALKYLPHOSPHONATE N-ACETYLTRANSFERASE-RELATED-RELATED"/>
    <property type="match status" value="1"/>
</dbReference>
<dbReference type="AlphaFoldDB" id="A0A2W5VM15"/>
<evidence type="ECO:0000259" key="3">
    <source>
        <dbReference type="PROSITE" id="PS51186"/>
    </source>
</evidence>
<dbReference type="SUPFAM" id="SSF55729">
    <property type="entry name" value="Acyl-CoA N-acyltransferases (Nat)"/>
    <property type="match status" value="1"/>
</dbReference>
<sequence>MNNTLRQEVRRHLRSAQRLQWLERTMFRRGPRTAVKEAVNAQAEALLSLGGWHVREGTVLVAQTGDDVVGVAMLRLGARDAEVLTVITDANHRHRGVGRALMQEMVRRARLAGCRRLHVRFPLADDASAGFFRALGFEVTQVTLDLAL</sequence>
<dbReference type="CDD" id="cd04301">
    <property type="entry name" value="NAT_SF"/>
    <property type="match status" value="1"/>
</dbReference>
<evidence type="ECO:0000256" key="1">
    <source>
        <dbReference type="ARBA" id="ARBA00022679"/>
    </source>
</evidence>
<reference evidence="4 5" key="1">
    <citation type="submission" date="2017-08" db="EMBL/GenBank/DDBJ databases">
        <title>Infants hospitalized years apart are colonized by the same room-sourced microbial strains.</title>
        <authorList>
            <person name="Brooks B."/>
            <person name="Olm M.R."/>
            <person name="Firek B.A."/>
            <person name="Baker R."/>
            <person name="Thomas B.C."/>
            <person name="Morowitz M.J."/>
            <person name="Banfield J.F."/>
        </authorList>
    </citation>
    <scope>NUCLEOTIDE SEQUENCE [LARGE SCALE GENOMIC DNA]</scope>
    <source>
        <strain evidence="4">S2_003_000_R2_14</strain>
    </source>
</reference>
<dbReference type="InterPro" id="IPR050832">
    <property type="entry name" value="Bact_Acetyltransf"/>
</dbReference>
<proteinExistence type="predicted"/>
<dbReference type="Pfam" id="PF00583">
    <property type="entry name" value="Acetyltransf_1"/>
    <property type="match status" value="1"/>
</dbReference>
<evidence type="ECO:0000313" key="4">
    <source>
        <dbReference type="EMBL" id="PZR11421.1"/>
    </source>
</evidence>
<organism evidence="4 5">
    <name type="scientific">Archangium gephyra</name>
    <dbReference type="NCBI Taxonomy" id="48"/>
    <lineage>
        <taxon>Bacteria</taxon>
        <taxon>Pseudomonadati</taxon>
        <taxon>Myxococcota</taxon>
        <taxon>Myxococcia</taxon>
        <taxon>Myxococcales</taxon>
        <taxon>Cystobacterineae</taxon>
        <taxon>Archangiaceae</taxon>
        <taxon>Archangium</taxon>
    </lineage>
</organism>
<dbReference type="EMBL" id="QFQP01000014">
    <property type="protein sequence ID" value="PZR11421.1"/>
    <property type="molecule type" value="Genomic_DNA"/>
</dbReference>